<accession>A0A6A5ZTF1</accession>
<evidence type="ECO:0000256" key="3">
    <source>
        <dbReference type="ARBA" id="ARBA00022670"/>
    </source>
</evidence>
<keyword evidence="4" id="KW-0479">Metal-binding</keyword>
<dbReference type="GO" id="GO:0016020">
    <property type="term" value="C:membrane"/>
    <property type="evidence" value="ECO:0007669"/>
    <property type="project" value="TreeGrafter"/>
</dbReference>
<dbReference type="AlphaFoldDB" id="A0A6A5ZTF1"/>
<feature type="compositionally biased region" description="Pro residues" evidence="9">
    <location>
        <begin position="299"/>
        <end position="314"/>
    </location>
</feature>
<dbReference type="Pfam" id="PF08969">
    <property type="entry name" value="USP8_dimer"/>
    <property type="match status" value="1"/>
</dbReference>
<dbReference type="GO" id="GO:0006508">
    <property type="term" value="P:proteolysis"/>
    <property type="evidence" value="ECO:0007669"/>
    <property type="project" value="UniProtKB-KW"/>
</dbReference>
<dbReference type="PROSITE" id="PS50249">
    <property type="entry name" value="MPN"/>
    <property type="match status" value="1"/>
</dbReference>
<evidence type="ECO:0000256" key="6">
    <source>
        <dbReference type="ARBA" id="ARBA00022801"/>
    </source>
</evidence>
<dbReference type="Gene3D" id="3.40.140.10">
    <property type="entry name" value="Cytidine Deaminase, domain 2"/>
    <property type="match status" value="1"/>
</dbReference>
<dbReference type="Proteomes" id="UP000799770">
    <property type="component" value="Unassembled WGS sequence"/>
</dbReference>
<dbReference type="FunFam" id="3.40.140.10:FF:000033">
    <property type="entry name" value="AMSH-like protease sst2"/>
    <property type="match status" value="1"/>
</dbReference>
<evidence type="ECO:0000256" key="9">
    <source>
        <dbReference type="SAM" id="MobiDB-lite"/>
    </source>
</evidence>
<evidence type="ECO:0000256" key="7">
    <source>
        <dbReference type="ARBA" id="ARBA00022833"/>
    </source>
</evidence>
<comment type="similarity">
    <text evidence="2">Belongs to the peptidase M67C family.</text>
</comment>
<keyword evidence="3" id="KW-0645">Protease</keyword>
<dbReference type="PANTHER" id="PTHR12947:SF13">
    <property type="entry name" value="FI19924P1"/>
    <property type="match status" value="1"/>
</dbReference>
<dbReference type="OrthoDB" id="3640at2759"/>
<name>A0A6A5ZTF1_9PLEO</name>
<dbReference type="EMBL" id="ML977310">
    <property type="protein sequence ID" value="KAF2122536.1"/>
    <property type="molecule type" value="Genomic_DNA"/>
</dbReference>
<dbReference type="GO" id="GO:0070536">
    <property type="term" value="P:protein K63-linked deubiquitination"/>
    <property type="evidence" value="ECO:0007669"/>
    <property type="project" value="InterPro"/>
</dbReference>
<dbReference type="CDD" id="cd08066">
    <property type="entry name" value="MPN_AMSH_like"/>
    <property type="match status" value="1"/>
</dbReference>
<keyword evidence="7" id="KW-0862">Zinc</keyword>
<dbReference type="InterPro" id="IPR015063">
    <property type="entry name" value="USP8_dimer"/>
</dbReference>
<dbReference type="Gene3D" id="1.20.58.80">
    <property type="entry name" value="Phosphotransferase system, lactose/cellobiose-type IIA subunit"/>
    <property type="match status" value="1"/>
</dbReference>
<proteinExistence type="inferred from homology"/>
<organism evidence="11 12">
    <name type="scientific">Lophiotrema nucula</name>
    <dbReference type="NCBI Taxonomy" id="690887"/>
    <lineage>
        <taxon>Eukaryota</taxon>
        <taxon>Fungi</taxon>
        <taxon>Dikarya</taxon>
        <taxon>Ascomycota</taxon>
        <taxon>Pezizomycotina</taxon>
        <taxon>Dothideomycetes</taxon>
        <taxon>Pleosporomycetidae</taxon>
        <taxon>Pleosporales</taxon>
        <taxon>Lophiotremataceae</taxon>
        <taxon>Lophiotrema</taxon>
    </lineage>
</organism>
<dbReference type="SMART" id="SM00232">
    <property type="entry name" value="JAB_MPN"/>
    <property type="match status" value="1"/>
</dbReference>
<evidence type="ECO:0000259" key="10">
    <source>
        <dbReference type="PROSITE" id="PS50249"/>
    </source>
</evidence>
<evidence type="ECO:0000256" key="2">
    <source>
        <dbReference type="ARBA" id="ARBA00010981"/>
    </source>
</evidence>
<reference evidence="11" key="1">
    <citation type="journal article" date="2020" name="Stud. Mycol.">
        <title>101 Dothideomycetes genomes: a test case for predicting lifestyles and emergence of pathogens.</title>
        <authorList>
            <person name="Haridas S."/>
            <person name="Albert R."/>
            <person name="Binder M."/>
            <person name="Bloem J."/>
            <person name="Labutti K."/>
            <person name="Salamov A."/>
            <person name="Andreopoulos B."/>
            <person name="Baker S."/>
            <person name="Barry K."/>
            <person name="Bills G."/>
            <person name="Bluhm B."/>
            <person name="Cannon C."/>
            <person name="Castanera R."/>
            <person name="Culley D."/>
            <person name="Daum C."/>
            <person name="Ezra D."/>
            <person name="Gonzalez J."/>
            <person name="Henrissat B."/>
            <person name="Kuo A."/>
            <person name="Liang C."/>
            <person name="Lipzen A."/>
            <person name="Lutzoni F."/>
            <person name="Magnuson J."/>
            <person name="Mondo S."/>
            <person name="Nolan M."/>
            <person name="Ohm R."/>
            <person name="Pangilinan J."/>
            <person name="Park H.-J."/>
            <person name="Ramirez L."/>
            <person name="Alfaro M."/>
            <person name="Sun H."/>
            <person name="Tritt A."/>
            <person name="Yoshinaga Y."/>
            <person name="Zwiers L.-H."/>
            <person name="Turgeon B."/>
            <person name="Goodwin S."/>
            <person name="Spatafora J."/>
            <person name="Crous P."/>
            <person name="Grigoriev I."/>
        </authorList>
    </citation>
    <scope>NUCLEOTIDE SEQUENCE</scope>
    <source>
        <strain evidence="11">CBS 627.86</strain>
    </source>
</reference>
<protein>
    <submittedName>
        <fullName evidence="11">STAM binding protein</fullName>
    </submittedName>
</protein>
<dbReference type="GO" id="GO:0061578">
    <property type="term" value="F:K63-linked deubiquitinase activity"/>
    <property type="evidence" value="ECO:0007669"/>
    <property type="project" value="InterPro"/>
</dbReference>
<dbReference type="GO" id="GO:0140492">
    <property type="term" value="F:metal-dependent deubiquitinase activity"/>
    <property type="evidence" value="ECO:0007669"/>
    <property type="project" value="InterPro"/>
</dbReference>
<keyword evidence="12" id="KW-1185">Reference proteome</keyword>
<feature type="region of interest" description="Disordered" evidence="9">
    <location>
        <begin position="233"/>
        <end position="355"/>
    </location>
</feature>
<dbReference type="InterPro" id="IPR000555">
    <property type="entry name" value="JAMM/MPN+_dom"/>
</dbReference>
<dbReference type="Pfam" id="PF01398">
    <property type="entry name" value="JAB"/>
    <property type="match status" value="1"/>
</dbReference>
<comment type="cofactor">
    <cofactor evidence="1">
        <name>Zn(2+)</name>
        <dbReference type="ChEBI" id="CHEBI:29105"/>
    </cofactor>
</comment>
<dbReference type="GO" id="GO:0046872">
    <property type="term" value="F:metal ion binding"/>
    <property type="evidence" value="ECO:0007669"/>
    <property type="project" value="UniProtKB-KW"/>
</dbReference>
<evidence type="ECO:0000256" key="1">
    <source>
        <dbReference type="ARBA" id="ARBA00001947"/>
    </source>
</evidence>
<dbReference type="InterPro" id="IPR044098">
    <property type="entry name" value="STAMBP/STALP-like_MPN"/>
</dbReference>
<evidence type="ECO:0000256" key="5">
    <source>
        <dbReference type="ARBA" id="ARBA00022786"/>
    </source>
</evidence>
<keyword evidence="6" id="KW-0378">Hydrolase</keyword>
<dbReference type="GO" id="GO:0005768">
    <property type="term" value="C:endosome"/>
    <property type="evidence" value="ECO:0007669"/>
    <property type="project" value="TreeGrafter"/>
</dbReference>
<sequence length="552" mass="61919">MASINAPISVQDVVEQAKNFEYNVHIPLRYWLRTADTMQKEAQVYEAEGNDPQTYLLLYRHAQLVLNHLAKHPDKSLPENKKGLQAASKAVNADLAKLEVIAPRIRKRHTEYLERKRAQQEALKKLEGKGDHVGALPRELDALSLDQRRKRRSYERPTLDGGQNTLLAAKLAQKEVRRRDLARRSVRQAGLSDEQEQERRVAGVWGDWEKEYRRASGEQDDLSSQLQEVARMQGHNGHKPPNFSRPTSLQSTTSYNYPTVPHKSAQERWSGSDARLPSQGTAPALPPKELFRRPSDPASRPPALPPKPPKPPTSAPLFENPRPPPIPGKYAELAPTAPPIPGKVPDPRSASPSKDLDDFTFKPSAYLENGSPLRTIFLPSHLRKSFLASASRNTNLNLETCGILCGILKSNALFITRLIIPEQTSTSDTCETLNEEELFDYCDREELMVLGWIHTHPSQTCFMSSRDLHTHVGYQVMMPESIAIVCAPSKRPDWGCFRLTDPPGKQAILNCTQPGIFHPHSVDNIYTDALNPGHVVELPNAPLEVVDMRPKK</sequence>
<evidence type="ECO:0000313" key="11">
    <source>
        <dbReference type="EMBL" id="KAF2122536.1"/>
    </source>
</evidence>
<keyword evidence="5" id="KW-0833">Ubl conjugation pathway</keyword>
<dbReference type="PANTHER" id="PTHR12947">
    <property type="entry name" value="AMSH-LIKE PROTEASE"/>
    <property type="match status" value="1"/>
</dbReference>
<dbReference type="InterPro" id="IPR037518">
    <property type="entry name" value="MPN"/>
</dbReference>
<gene>
    <name evidence="11" type="ORF">BDV96DRAFT_560956</name>
</gene>
<evidence type="ECO:0000256" key="8">
    <source>
        <dbReference type="ARBA" id="ARBA00023049"/>
    </source>
</evidence>
<feature type="domain" description="MPN" evidence="10">
    <location>
        <begin position="375"/>
        <end position="503"/>
    </location>
</feature>
<evidence type="ECO:0000313" key="12">
    <source>
        <dbReference type="Proteomes" id="UP000799770"/>
    </source>
</evidence>
<feature type="compositionally biased region" description="Polar residues" evidence="9">
    <location>
        <begin position="244"/>
        <end position="257"/>
    </location>
</feature>
<dbReference type="SUPFAM" id="SSF102712">
    <property type="entry name" value="JAB1/MPN domain"/>
    <property type="match status" value="1"/>
</dbReference>
<keyword evidence="8" id="KW-0482">Metalloprotease</keyword>
<evidence type="ECO:0000256" key="4">
    <source>
        <dbReference type="ARBA" id="ARBA00022723"/>
    </source>
</evidence>